<gene>
    <name evidence="1" type="ORF">A2140_09085</name>
</gene>
<proteinExistence type="predicted"/>
<protein>
    <submittedName>
        <fullName evidence="1">Uncharacterized protein</fullName>
    </submittedName>
</protein>
<dbReference type="AlphaFoldDB" id="A0A1F6SYU5"/>
<comment type="caution">
    <text evidence="1">The sequence shown here is derived from an EMBL/GenBank/DDBJ whole genome shotgun (WGS) entry which is preliminary data.</text>
</comment>
<dbReference type="EMBL" id="MFSQ01000136">
    <property type="protein sequence ID" value="OGI37869.1"/>
    <property type="molecule type" value="Genomic_DNA"/>
</dbReference>
<name>A0A1F6SYU5_9PROT</name>
<evidence type="ECO:0000313" key="2">
    <source>
        <dbReference type="Proteomes" id="UP000178379"/>
    </source>
</evidence>
<organism evidence="1 2">
    <name type="scientific">Candidatus Muproteobacteria bacterium RBG_16_62_13</name>
    <dbReference type="NCBI Taxonomy" id="1817756"/>
    <lineage>
        <taxon>Bacteria</taxon>
        <taxon>Pseudomonadati</taxon>
        <taxon>Pseudomonadota</taxon>
        <taxon>Candidatus Muproteobacteria</taxon>
    </lineage>
</organism>
<dbReference type="Proteomes" id="UP000178379">
    <property type="component" value="Unassembled WGS sequence"/>
</dbReference>
<sequence length="107" mass="10764">MGNAGLVTQSLKRCWRIACRLESIDPLKPERLPRLFRVDAELNIPDGYHYSLDCRQPGRETPYCGSHVGCSSCGGGTGGGADSISGDGAGDAGGSSCGGGGCGGGGD</sequence>
<evidence type="ECO:0000313" key="1">
    <source>
        <dbReference type="EMBL" id="OGI37869.1"/>
    </source>
</evidence>
<reference evidence="1 2" key="1">
    <citation type="journal article" date="2016" name="Nat. Commun.">
        <title>Thousands of microbial genomes shed light on interconnected biogeochemical processes in an aquifer system.</title>
        <authorList>
            <person name="Anantharaman K."/>
            <person name="Brown C.T."/>
            <person name="Hug L.A."/>
            <person name="Sharon I."/>
            <person name="Castelle C.J."/>
            <person name="Probst A.J."/>
            <person name="Thomas B.C."/>
            <person name="Singh A."/>
            <person name="Wilkins M.J."/>
            <person name="Karaoz U."/>
            <person name="Brodie E.L."/>
            <person name="Williams K.H."/>
            <person name="Hubbard S.S."/>
            <person name="Banfield J.F."/>
        </authorList>
    </citation>
    <scope>NUCLEOTIDE SEQUENCE [LARGE SCALE GENOMIC DNA]</scope>
</reference>
<accession>A0A1F6SYU5</accession>